<organism evidence="12 13">
    <name type="scientific">Hyphomicrobium album</name>
    <dbReference type="NCBI Taxonomy" id="2665159"/>
    <lineage>
        <taxon>Bacteria</taxon>
        <taxon>Pseudomonadati</taxon>
        <taxon>Pseudomonadota</taxon>
        <taxon>Alphaproteobacteria</taxon>
        <taxon>Hyphomicrobiales</taxon>
        <taxon>Hyphomicrobiaceae</taxon>
        <taxon>Hyphomicrobium</taxon>
    </lineage>
</organism>
<dbReference type="GO" id="GO:0003864">
    <property type="term" value="F:3-methyl-2-oxobutanoate hydroxymethyltransferase activity"/>
    <property type="evidence" value="ECO:0007669"/>
    <property type="project" value="UniProtKB-UniRule"/>
</dbReference>
<sequence length="303" mass="32901">MSVHSTQKRLMAPDIAAMKRRQPIVALTAYHAHTAAIADRYCDFLLVGDSLGMVMHGYETTVPVPLDLMIMHGRAVVRGARRALVVVDMPFGSYEESPAVAFRNCAKVMKETDCGAVKIEGGRRMAETIRYLVDRGIPVMSHIGLTPQSVNVIGGFKAQGRQREEWAAIEEDARQVAESGAFGIVLEAITEPLAARITASIPIPTIGIGASLACDGQILVMEDMLGLSPRVPRFVKKFGKVGEVIEDAIRTYAEDVRTRAFPTPEHTYAMQDGAPSKERRAPERVGANTGRATKKSKTPSSKA</sequence>
<dbReference type="PANTHER" id="PTHR20881">
    <property type="entry name" value="3-METHYL-2-OXOBUTANOATE HYDROXYMETHYLTRANSFERASE"/>
    <property type="match status" value="1"/>
</dbReference>
<evidence type="ECO:0000313" key="13">
    <source>
        <dbReference type="Proteomes" id="UP000440694"/>
    </source>
</evidence>
<dbReference type="UniPathway" id="UPA00028">
    <property type="reaction ID" value="UER00003"/>
</dbReference>
<dbReference type="Pfam" id="PF02548">
    <property type="entry name" value="Pantoate_transf"/>
    <property type="match status" value="1"/>
</dbReference>
<evidence type="ECO:0000256" key="9">
    <source>
        <dbReference type="PIRSR" id="PIRSR000388-2"/>
    </source>
</evidence>
<dbReference type="EMBL" id="WMBQ01000001">
    <property type="protein sequence ID" value="MTD93979.1"/>
    <property type="molecule type" value="Genomic_DNA"/>
</dbReference>
<keyword evidence="13" id="KW-1185">Reference proteome</keyword>
<dbReference type="AlphaFoldDB" id="A0A6I3KI21"/>
<dbReference type="PIRSF" id="PIRSF000388">
    <property type="entry name" value="Pantoate_hydroxy_MeTrfase"/>
    <property type="match status" value="1"/>
</dbReference>
<accession>A0A6I3KI21</accession>
<evidence type="ECO:0000313" key="12">
    <source>
        <dbReference type="EMBL" id="MTD93979.1"/>
    </source>
</evidence>
<evidence type="ECO:0000256" key="4">
    <source>
        <dbReference type="ARBA" id="ARBA00022655"/>
    </source>
</evidence>
<evidence type="ECO:0000256" key="7">
    <source>
        <dbReference type="HAMAP-Rule" id="MF_00156"/>
    </source>
</evidence>
<dbReference type="InterPro" id="IPR003700">
    <property type="entry name" value="Pantoate_hydroxy_MeTrfase"/>
</dbReference>
<feature type="binding site" evidence="7 10">
    <location>
        <position position="49"/>
    </location>
    <ligand>
        <name>Mg(2+)</name>
        <dbReference type="ChEBI" id="CHEBI:18420"/>
    </ligand>
</feature>
<dbReference type="EC" id="2.1.2.11" evidence="7"/>
<dbReference type="HAMAP" id="MF_00156">
    <property type="entry name" value="PanB"/>
    <property type="match status" value="1"/>
</dbReference>
<feature type="binding site" evidence="7 10">
    <location>
        <position position="120"/>
    </location>
    <ligand>
        <name>Mg(2+)</name>
        <dbReference type="ChEBI" id="CHEBI:18420"/>
    </ligand>
</feature>
<evidence type="ECO:0000256" key="11">
    <source>
        <dbReference type="SAM" id="MobiDB-lite"/>
    </source>
</evidence>
<evidence type="ECO:0000256" key="1">
    <source>
        <dbReference type="ARBA" id="ARBA00005033"/>
    </source>
</evidence>
<dbReference type="GO" id="GO:0008168">
    <property type="term" value="F:methyltransferase activity"/>
    <property type="evidence" value="ECO:0007669"/>
    <property type="project" value="UniProtKB-KW"/>
</dbReference>
<comment type="cofactor">
    <cofactor evidence="7 10">
        <name>Mg(2+)</name>
        <dbReference type="ChEBI" id="CHEBI:18420"/>
    </cofactor>
    <text evidence="7 10">Binds 1 Mg(2+) ion per subunit.</text>
</comment>
<evidence type="ECO:0000256" key="6">
    <source>
        <dbReference type="ARBA" id="ARBA00056497"/>
    </source>
</evidence>
<dbReference type="NCBIfam" id="NF001452">
    <property type="entry name" value="PRK00311.1"/>
    <property type="match status" value="1"/>
</dbReference>
<reference evidence="12 13" key="1">
    <citation type="submission" date="2019-11" db="EMBL/GenBank/DDBJ databases">
        <title>Identification of a novel strain.</title>
        <authorList>
            <person name="Xu Q."/>
            <person name="Wang G."/>
        </authorList>
    </citation>
    <scope>NUCLEOTIDE SEQUENCE [LARGE SCALE GENOMIC DNA]</scope>
    <source>
        <strain evidence="13">xq</strain>
    </source>
</reference>
<dbReference type="NCBIfam" id="TIGR00222">
    <property type="entry name" value="panB"/>
    <property type="match status" value="1"/>
</dbReference>
<proteinExistence type="inferred from homology"/>
<comment type="pathway">
    <text evidence="1 7">Cofactor biosynthesis; (R)-pantothenate biosynthesis; (R)-pantoate from 3-methyl-2-oxobutanoate: step 1/2.</text>
</comment>
<dbReference type="GO" id="GO:0000287">
    <property type="term" value="F:magnesium ion binding"/>
    <property type="evidence" value="ECO:0007669"/>
    <property type="project" value="TreeGrafter"/>
</dbReference>
<keyword evidence="7 10" id="KW-0460">Magnesium</keyword>
<dbReference type="FunFam" id="3.20.20.60:FF:000003">
    <property type="entry name" value="3-methyl-2-oxobutanoate hydroxymethyltransferase"/>
    <property type="match status" value="1"/>
</dbReference>
<comment type="catalytic activity">
    <reaction evidence="7">
        <text>(6R)-5,10-methylene-5,6,7,8-tetrahydrofolate + 3-methyl-2-oxobutanoate + H2O = 2-dehydropantoate + (6S)-5,6,7,8-tetrahydrofolate</text>
        <dbReference type="Rhea" id="RHEA:11824"/>
        <dbReference type="ChEBI" id="CHEBI:11561"/>
        <dbReference type="ChEBI" id="CHEBI:11851"/>
        <dbReference type="ChEBI" id="CHEBI:15377"/>
        <dbReference type="ChEBI" id="CHEBI:15636"/>
        <dbReference type="ChEBI" id="CHEBI:57453"/>
        <dbReference type="EC" id="2.1.2.11"/>
    </reaction>
</comment>
<evidence type="ECO:0000256" key="10">
    <source>
        <dbReference type="PIRSR" id="PIRSR000388-3"/>
    </source>
</evidence>
<feature type="active site" description="Proton acceptor" evidence="7 8">
    <location>
        <position position="187"/>
    </location>
</feature>
<dbReference type="GO" id="GO:0015940">
    <property type="term" value="P:pantothenate biosynthetic process"/>
    <property type="evidence" value="ECO:0007669"/>
    <property type="project" value="UniProtKB-UniRule"/>
</dbReference>
<gene>
    <name evidence="7 12" type="primary">panB</name>
    <name evidence="12" type="ORF">GIW81_06470</name>
</gene>
<feature type="binding site" evidence="7 9">
    <location>
        <position position="88"/>
    </location>
    <ligand>
        <name>3-methyl-2-oxobutanoate</name>
        <dbReference type="ChEBI" id="CHEBI:11851"/>
    </ligand>
</feature>
<dbReference type="GO" id="GO:0005737">
    <property type="term" value="C:cytoplasm"/>
    <property type="evidence" value="ECO:0007669"/>
    <property type="project" value="UniProtKB-SubCell"/>
</dbReference>
<feature type="region of interest" description="Disordered" evidence="11">
    <location>
        <begin position="264"/>
        <end position="303"/>
    </location>
</feature>
<dbReference type="InterPro" id="IPR040442">
    <property type="entry name" value="Pyrv_kinase-like_dom_sf"/>
</dbReference>
<keyword evidence="4 7" id="KW-0566">Pantothenate biosynthesis</keyword>
<evidence type="ECO:0000256" key="5">
    <source>
        <dbReference type="ARBA" id="ARBA00022679"/>
    </source>
</evidence>
<comment type="caution">
    <text evidence="12">The sequence shown here is derived from an EMBL/GenBank/DDBJ whole genome shotgun (WGS) entry which is preliminary data.</text>
</comment>
<dbReference type="InterPro" id="IPR015813">
    <property type="entry name" value="Pyrv/PenolPyrv_kinase-like_dom"/>
</dbReference>
<keyword evidence="7 10" id="KW-0479">Metal-binding</keyword>
<evidence type="ECO:0000256" key="8">
    <source>
        <dbReference type="PIRSR" id="PIRSR000388-1"/>
    </source>
</evidence>
<keyword evidence="12" id="KW-0489">Methyltransferase</keyword>
<dbReference type="SUPFAM" id="SSF51621">
    <property type="entry name" value="Phosphoenolpyruvate/pyruvate domain"/>
    <property type="match status" value="1"/>
</dbReference>
<comment type="subunit">
    <text evidence="3 7">Homodecamer; pentamer of dimers.</text>
</comment>
<keyword evidence="7" id="KW-0963">Cytoplasm</keyword>
<dbReference type="PANTHER" id="PTHR20881:SF0">
    <property type="entry name" value="3-METHYL-2-OXOBUTANOATE HYDROXYMETHYLTRANSFERASE"/>
    <property type="match status" value="1"/>
</dbReference>
<dbReference type="RefSeq" id="WP_154738468.1">
    <property type="nucleotide sequence ID" value="NZ_WMBQ01000001.1"/>
</dbReference>
<dbReference type="CDD" id="cd06557">
    <property type="entry name" value="KPHMT-like"/>
    <property type="match status" value="1"/>
</dbReference>
<feature type="binding site" evidence="7 9">
    <location>
        <begin position="49"/>
        <end position="50"/>
    </location>
    <ligand>
        <name>3-methyl-2-oxobutanoate</name>
        <dbReference type="ChEBI" id="CHEBI:11851"/>
    </ligand>
</feature>
<comment type="function">
    <text evidence="6 7">Catalyzes the reversible reaction in which hydroxymethyl group from 5,10-methylenetetrahydrofolate is transferred onto alpha-ketoisovalerate to form ketopantoate.</text>
</comment>
<dbReference type="Gene3D" id="3.20.20.60">
    <property type="entry name" value="Phosphoenolpyruvate-binding domains"/>
    <property type="match status" value="1"/>
</dbReference>
<dbReference type="GO" id="GO:0032259">
    <property type="term" value="P:methylation"/>
    <property type="evidence" value="ECO:0007669"/>
    <property type="project" value="UniProtKB-KW"/>
</dbReference>
<evidence type="ECO:0000256" key="3">
    <source>
        <dbReference type="ARBA" id="ARBA00011424"/>
    </source>
</evidence>
<comment type="similarity">
    <text evidence="2 7">Belongs to the PanB family.</text>
</comment>
<name>A0A6I3KI21_9HYPH</name>
<protein>
    <recommendedName>
        <fullName evidence="7">3-methyl-2-oxobutanoate hydroxymethyltransferase</fullName>
        <ecNumber evidence="7">2.1.2.11</ecNumber>
    </recommendedName>
    <alternativeName>
        <fullName evidence="7">Ketopantoate hydroxymethyltransferase</fullName>
        <shortName evidence="7">KPHMT</shortName>
    </alternativeName>
</protein>
<evidence type="ECO:0000256" key="2">
    <source>
        <dbReference type="ARBA" id="ARBA00008676"/>
    </source>
</evidence>
<keyword evidence="5 7" id="KW-0808">Transferase</keyword>
<dbReference type="Proteomes" id="UP000440694">
    <property type="component" value="Unassembled WGS sequence"/>
</dbReference>
<feature type="binding site" evidence="7 10">
    <location>
        <position position="88"/>
    </location>
    <ligand>
        <name>Mg(2+)</name>
        <dbReference type="ChEBI" id="CHEBI:18420"/>
    </ligand>
</feature>
<comment type="subcellular location">
    <subcellularLocation>
        <location evidence="7">Cytoplasm</location>
    </subcellularLocation>
</comment>
<feature type="binding site" evidence="7 9">
    <location>
        <position position="118"/>
    </location>
    <ligand>
        <name>3-methyl-2-oxobutanoate</name>
        <dbReference type="ChEBI" id="CHEBI:11851"/>
    </ligand>
</feature>